<dbReference type="InterPro" id="IPR016032">
    <property type="entry name" value="Sig_transdc_resp-reg_C-effctor"/>
</dbReference>
<dbReference type="InterPro" id="IPR049945">
    <property type="entry name" value="AAA_22"/>
</dbReference>
<dbReference type="PRINTS" id="PR00364">
    <property type="entry name" value="DISEASERSIST"/>
</dbReference>
<keyword evidence="5" id="KW-1185">Reference proteome</keyword>
<evidence type="ECO:0000313" key="5">
    <source>
        <dbReference type="Proteomes" id="UP001169006"/>
    </source>
</evidence>
<dbReference type="Gene3D" id="3.40.50.300">
    <property type="entry name" value="P-loop containing nucleotide triphosphate hydrolases"/>
    <property type="match status" value="1"/>
</dbReference>
<evidence type="ECO:0000259" key="3">
    <source>
        <dbReference type="PROSITE" id="PS51755"/>
    </source>
</evidence>
<feature type="DNA-binding region" description="OmpR/PhoB-type" evidence="2">
    <location>
        <begin position="7"/>
        <end position="105"/>
    </location>
</feature>
<evidence type="ECO:0000313" key="4">
    <source>
        <dbReference type="EMBL" id="MDO1584949.1"/>
    </source>
</evidence>
<dbReference type="InterPro" id="IPR058852">
    <property type="entry name" value="HTH_77"/>
</dbReference>
<proteinExistence type="predicted"/>
<dbReference type="PANTHER" id="PTHR47691:SF3">
    <property type="entry name" value="HTH-TYPE TRANSCRIPTIONAL REGULATOR RV0890C-RELATED"/>
    <property type="match status" value="1"/>
</dbReference>
<dbReference type="CDD" id="cd00383">
    <property type="entry name" value="trans_reg_C"/>
    <property type="match status" value="1"/>
</dbReference>
<dbReference type="Pfam" id="PF25872">
    <property type="entry name" value="HTH_77"/>
    <property type="match status" value="1"/>
</dbReference>
<keyword evidence="1 2" id="KW-0238">DNA-binding</keyword>
<feature type="domain" description="OmpR/PhoB-type" evidence="3">
    <location>
        <begin position="7"/>
        <end position="105"/>
    </location>
</feature>
<dbReference type="Gene3D" id="1.10.10.10">
    <property type="entry name" value="Winged helix-like DNA-binding domain superfamily/Winged helix DNA-binding domain"/>
    <property type="match status" value="2"/>
</dbReference>
<accession>A0ABT8T2G0</accession>
<dbReference type="RefSeq" id="WP_302079211.1">
    <property type="nucleotide sequence ID" value="NZ_JAUKWQ010000011.1"/>
</dbReference>
<gene>
    <name evidence="4" type="ORF">Q2T52_22905</name>
</gene>
<dbReference type="EMBL" id="JAUKWQ010000011">
    <property type="protein sequence ID" value="MDO1584949.1"/>
    <property type="molecule type" value="Genomic_DNA"/>
</dbReference>
<sequence length="839" mass="92098">MNQTFSDETLLFEDFALSLQKRSLTQRGENVRIGSRALDILIVLLERPGELVSRLDLLARVWPDTTVDENALRVHLSSLRKALGEKPDGSPFILNDAGRGYRFVGTVTRAKQQNDATPKPVAQDKRLTRLPKNLTRVIGRDDIVDGLLSLLMERRFLTIVGPGGIGKTTVALDLAHRHVSTSDDAAYFIDLAPLSDPALVATTVATQLGIAASSIGIEEAVAEVLKTRPTLLLFDNCEHLIDAVAVFVENILQSVPEVTLLVTSREPLRAEGEWVFRLPTLDAPKGDEVTTAASALTYPAVQLFCERAKASYDGFLLSDADVLAVNNICRRLDGIPLAIEMAAARMDTLDASDIAARLDDRFSLLTKGRRTALPRQQTLRATLEWSHDFLTGKERAVFRDLSVFRSSFQLDAVVAVSGLSEADTMETLAALVSKSLVVLDRSNRSSLYRLLDTTRFYAEQKLAESGQERTAKLAHARYTLEFFTSEQVAWDGNDPFRTLALHGWRVDDIRAALDWAFSPEGDAALGVELAVASAPLWFHLSLPGEYLSVLRRSIKAIEGTALAGGSAEAELMAAFGHALWHTEGPGNAMKEAFSRAMEIATAHNDEPAILRAIWGLWAQAILAGDYAVSLTLAEQFKEPAYQTGDIAHILTADHMLALSSHFMGNQDEALRLLNQVIAGDQNPDRTNHTNHAQVDGKTAVLSLLMRILWLKGDTETALRIAQDCAAHVGSLHHDLSTCYGLAIGSIPVALWAGRRDLASEWNSILSDTTTRKGMRHWQIWSLGFDLVLGGKSRIPDDVTSMQREVFATIGVLPEESWLKARLASEPAIWCKTDLERHTA</sequence>
<dbReference type="InterPro" id="IPR001867">
    <property type="entry name" value="OmpR/PhoB-type_DNA-bd"/>
</dbReference>
<comment type="caution">
    <text evidence="4">The sequence shown here is derived from an EMBL/GenBank/DDBJ whole genome shotgun (WGS) entry which is preliminary data.</text>
</comment>
<dbReference type="PANTHER" id="PTHR47691">
    <property type="entry name" value="REGULATOR-RELATED"/>
    <property type="match status" value="1"/>
</dbReference>
<name>A0ABT8T2G0_9HYPH</name>
<dbReference type="Pfam" id="PF00486">
    <property type="entry name" value="Trans_reg_C"/>
    <property type="match status" value="1"/>
</dbReference>
<organism evidence="4 5">
    <name type="scientific">Rhizobium oryzicola</name>
    <dbReference type="NCBI Taxonomy" id="1232668"/>
    <lineage>
        <taxon>Bacteria</taxon>
        <taxon>Pseudomonadati</taxon>
        <taxon>Pseudomonadota</taxon>
        <taxon>Alphaproteobacteria</taxon>
        <taxon>Hyphomicrobiales</taxon>
        <taxon>Rhizobiaceae</taxon>
        <taxon>Rhizobium/Agrobacterium group</taxon>
        <taxon>Rhizobium</taxon>
    </lineage>
</organism>
<dbReference type="SMART" id="SM00862">
    <property type="entry name" value="Trans_reg_C"/>
    <property type="match status" value="1"/>
</dbReference>
<protein>
    <submittedName>
        <fullName evidence="4">Winged helix-turn-helix domain-containing protein</fullName>
    </submittedName>
</protein>
<dbReference type="SUPFAM" id="SSF52540">
    <property type="entry name" value="P-loop containing nucleoside triphosphate hydrolases"/>
    <property type="match status" value="1"/>
</dbReference>
<reference evidence="4" key="2">
    <citation type="submission" date="2023-07" db="EMBL/GenBank/DDBJ databases">
        <authorList>
            <person name="Sun H."/>
        </authorList>
    </citation>
    <scope>NUCLEOTIDE SEQUENCE</scope>
    <source>
        <strain evidence="4">05753</strain>
    </source>
</reference>
<dbReference type="InterPro" id="IPR027417">
    <property type="entry name" value="P-loop_NTPase"/>
</dbReference>
<dbReference type="InterPro" id="IPR036388">
    <property type="entry name" value="WH-like_DNA-bd_sf"/>
</dbReference>
<evidence type="ECO:0000256" key="2">
    <source>
        <dbReference type="PROSITE-ProRule" id="PRU01091"/>
    </source>
</evidence>
<dbReference type="Pfam" id="PF13401">
    <property type="entry name" value="AAA_22"/>
    <property type="match status" value="1"/>
</dbReference>
<dbReference type="Proteomes" id="UP001169006">
    <property type="component" value="Unassembled WGS sequence"/>
</dbReference>
<evidence type="ECO:0000256" key="1">
    <source>
        <dbReference type="ARBA" id="ARBA00023125"/>
    </source>
</evidence>
<dbReference type="SUPFAM" id="SSF46894">
    <property type="entry name" value="C-terminal effector domain of the bipartite response regulators"/>
    <property type="match status" value="1"/>
</dbReference>
<dbReference type="PROSITE" id="PS51755">
    <property type="entry name" value="OMPR_PHOB"/>
    <property type="match status" value="1"/>
</dbReference>
<reference evidence="4" key="1">
    <citation type="journal article" date="2015" name="Int. J. Syst. Evol. Microbiol.">
        <title>Rhizobium oryzicola sp. nov., potential plant-growth-promoting endophytic bacteria isolated from rice roots.</title>
        <authorList>
            <person name="Zhang X.X."/>
            <person name="Gao J.S."/>
            <person name="Cao Y.H."/>
            <person name="Sheirdil R.A."/>
            <person name="Wang X.C."/>
            <person name="Zhang L."/>
        </authorList>
    </citation>
    <scope>NUCLEOTIDE SEQUENCE</scope>
    <source>
        <strain evidence="4">05753</strain>
    </source>
</reference>